<reference evidence="1" key="1">
    <citation type="submission" date="2021-06" db="EMBL/GenBank/DDBJ databases">
        <authorList>
            <person name="Kallberg Y."/>
            <person name="Tangrot J."/>
            <person name="Rosling A."/>
        </authorList>
    </citation>
    <scope>NUCLEOTIDE SEQUENCE</scope>
    <source>
        <strain evidence="1">28 12/20/2015</strain>
    </source>
</reference>
<evidence type="ECO:0000313" key="2">
    <source>
        <dbReference type="Proteomes" id="UP000789366"/>
    </source>
</evidence>
<gene>
    <name evidence="1" type="ORF">SPELUC_LOCUS15014</name>
</gene>
<dbReference type="Proteomes" id="UP000789366">
    <property type="component" value="Unassembled WGS sequence"/>
</dbReference>
<dbReference type="EMBL" id="CAJVPW010047265">
    <property type="protein sequence ID" value="CAG8759156.1"/>
    <property type="molecule type" value="Genomic_DNA"/>
</dbReference>
<evidence type="ECO:0000313" key="1">
    <source>
        <dbReference type="EMBL" id="CAG8759156.1"/>
    </source>
</evidence>
<organism evidence="1 2">
    <name type="scientific">Cetraspora pellucida</name>
    <dbReference type="NCBI Taxonomy" id="1433469"/>
    <lineage>
        <taxon>Eukaryota</taxon>
        <taxon>Fungi</taxon>
        <taxon>Fungi incertae sedis</taxon>
        <taxon>Mucoromycota</taxon>
        <taxon>Glomeromycotina</taxon>
        <taxon>Glomeromycetes</taxon>
        <taxon>Diversisporales</taxon>
        <taxon>Gigasporaceae</taxon>
        <taxon>Cetraspora</taxon>
    </lineage>
</organism>
<sequence length="61" mass="7372">EIFGITSKKSQIQLFKHLFNFQNNEEKLYSLFEECLMTKTEIRKVKQYYATIFDLDITCIK</sequence>
<protein>
    <submittedName>
        <fullName evidence="1">2701_t:CDS:1</fullName>
    </submittedName>
</protein>
<keyword evidence="2" id="KW-1185">Reference proteome</keyword>
<proteinExistence type="predicted"/>
<accession>A0ACA9QRE9</accession>
<name>A0ACA9QRE9_9GLOM</name>
<feature type="non-terminal residue" evidence="1">
    <location>
        <position position="1"/>
    </location>
</feature>
<feature type="non-terminal residue" evidence="1">
    <location>
        <position position="61"/>
    </location>
</feature>
<comment type="caution">
    <text evidence="1">The sequence shown here is derived from an EMBL/GenBank/DDBJ whole genome shotgun (WGS) entry which is preliminary data.</text>
</comment>